<dbReference type="InterPro" id="IPR043129">
    <property type="entry name" value="ATPase_NBD"/>
</dbReference>
<evidence type="ECO:0000259" key="1">
    <source>
        <dbReference type="Pfam" id="PF01869"/>
    </source>
</evidence>
<dbReference type="SUPFAM" id="SSF53067">
    <property type="entry name" value="Actin-like ATPase domain"/>
    <property type="match status" value="2"/>
</dbReference>
<dbReference type="PANTHER" id="PTHR43190:SF3">
    <property type="entry name" value="N-ACETYL-D-GLUCOSAMINE KINASE"/>
    <property type="match status" value="1"/>
</dbReference>
<dbReference type="Proteomes" id="UP000241848">
    <property type="component" value="Unassembled WGS sequence"/>
</dbReference>
<proteinExistence type="predicted"/>
<accession>A0A2T2WJW7</accession>
<comment type="caution">
    <text evidence="2">The sequence shown here is derived from an EMBL/GenBank/DDBJ whole genome shotgun (WGS) entry which is preliminary data.</text>
</comment>
<dbReference type="PANTHER" id="PTHR43190">
    <property type="entry name" value="N-ACETYL-D-GLUCOSAMINE KINASE"/>
    <property type="match status" value="1"/>
</dbReference>
<dbReference type="AlphaFoldDB" id="A0A2T2WJW7"/>
<protein>
    <submittedName>
        <fullName evidence="2">ATPase</fullName>
    </submittedName>
</protein>
<gene>
    <name evidence="2" type="ORF">C7B45_06310</name>
</gene>
<evidence type="ECO:0000313" key="3">
    <source>
        <dbReference type="Proteomes" id="UP000241848"/>
    </source>
</evidence>
<dbReference type="Pfam" id="PF01869">
    <property type="entry name" value="BcrAD_BadFG"/>
    <property type="match status" value="1"/>
</dbReference>
<reference evidence="2 3" key="1">
    <citation type="journal article" date="2014" name="BMC Genomics">
        <title>Comparison of environmental and isolate Sulfobacillus genomes reveals diverse carbon, sulfur, nitrogen, and hydrogen metabolisms.</title>
        <authorList>
            <person name="Justice N.B."/>
            <person name="Norman A."/>
            <person name="Brown C.T."/>
            <person name="Singh A."/>
            <person name="Thomas B.C."/>
            <person name="Banfield J.F."/>
        </authorList>
    </citation>
    <scope>NUCLEOTIDE SEQUENCE [LARGE SCALE GENOMIC DNA]</scope>
    <source>
        <strain evidence="2">AMDSBA3</strain>
    </source>
</reference>
<feature type="domain" description="ATPase BadF/BadG/BcrA/BcrD type" evidence="1">
    <location>
        <begin position="13"/>
        <end position="292"/>
    </location>
</feature>
<evidence type="ECO:0000313" key="2">
    <source>
        <dbReference type="EMBL" id="PSR22538.1"/>
    </source>
</evidence>
<sequence length="301" mass="32236">MDVGGLVTQQQYLGLDGGGSTLRALTITDTGLTLASEQSGPANLLAVGEKRAREALGHVMTYDHYDGIVAGMAGADRPWVQKFWEAALQPFADRVLVVGDYRIAWAAFTDGAPGMITIFGTGSIFYGEHYGRKARIGGYGWKIGDIGSGIALGRAAIRATLAAWEGWGPKTALGQAVSAWSGAFTPETLLNYIYAPTMDWRSVSDLASSVFTEAEAGDEAASAILGQQEQDILRQWDTLITAIHLSQTDSVGLMGGLATQWKERLNGKWQQHHGSSLITVTREPVDGAAHWAKRLGQTLGR</sequence>
<name>A0A2T2WJW7_9FIRM</name>
<dbReference type="CDD" id="cd24007">
    <property type="entry name" value="ASKHA_NBD_eukNAGK-like"/>
    <property type="match status" value="1"/>
</dbReference>
<dbReference type="InterPro" id="IPR052519">
    <property type="entry name" value="Euk-type_GlcNAc_Kinase"/>
</dbReference>
<dbReference type="Gene3D" id="3.30.420.40">
    <property type="match status" value="2"/>
</dbReference>
<dbReference type="InterPro" id="IPR002731">
    <property type="entry name" value="ATPase_BadF"/>
</dbReference>
<dbReference type="EMBL" id="PXYV01000015">
    <property type="protein sequence ID" value="PSR22538.1"/>
    <property type="molecule type" value="Genomic_DNA"/>
</dbReference>
<organism evidence="2 3">
    <name type="scientific">Sulfobacillus acidophilus</name>
    <dbReference type="NCBI Taxonomy" id="53633"/>
    <lineage>
        <taxon>Bacteria</taxon>
        <taxon>Bacillati</taxon>
        <taxon>Bacillota</taxon>
        <taxon>Clostridia</taxon>
        <taxon>Eubacteriales</taxon>
        <taxon>Clostridiales Family XVII. Incertae Sedis</taxon>
        <taxon>Sulfobacillus</taxon>
    </lineage>
</organism>